<name>A0A1I3MPN7_9SPIR</name>
<keyword evidence="5" id="KW-0012">Acyltransferase</keyword>
<dbReference type="GO" id="GO:0006526">
    <property type="term" value="P:L-arginine biosynthetic process"/>
    <property type="evidence" value="ECO:0007669"/>
    <property type="project" value="UniProtKB-UniPathway"/>
</dbReference>
<evidence type="ECO:0000313" key="8">
    <source>
        <dbReference type="EMBL" id="SFI98891.1"/>
    </source>
</evidence>
<dbReference type="Pfam" id="PF00583">
    <property type="entry name" value="Acetyltransf_1"/>
    <property type="match status" value="1"/>
</dbReference>
<reference evidence="9" key="1">
    <citation type="submission" date="2016-10" db="EMBL/GenBank/DDBJ databases">
        <authorList>
            <person name="Varghese N."/>
            <person name="Submissions S."/>
        </authorList>
    </citation>
    <scope>NUCLEOTIDE SEQUENCE [LARGE SCALE GENOMIC DNA]</scope>
    <source>
        <strain evidence="9">XBD1002</strain>
    </source>
</reference>
<dbReference type="Pfam" id="PF00696">
    <property type="entry name" value="AA_kinase"/>
    <property type="match status" value="1"/>
</dbReference>
<dbReference type="UniPathway" id="UPA00068">
    <property type="reaction ID" value="UER00106"/>
</dbReference>
<evidence type="ECO:0000256" key="1">
    <source>
        <dbReference type="ARBA" id="ARBA00004925"/>
    </source>
</evidence>
<sequence length="437" mass="48356">MTTSKKAENVRDVIRYLQKFKNALLVIYLDDKTISSPLFSSHIRDIALLHQAGLHVVLIPGARRRIDEVLKNAGINWTYNENIRVTTPDAMPLIKMAAFDVSNTVMTSLAANNITAVIGNWVRARGRGVLNGFDYGTAGEIDKLETDSIRTVLNDGFIPIFPCIGWNNAGHPYNISSMLLAKQVAMNLKADKLFFMMFNEEINAQNYCIPDGFSLSESGNIPAMSLEEVDSFLMENPSADGDIKNLLKAAQEACRAGVTRVHILDGNMDGVLPCEIFSGLGSGTMIYTGNYGKVRPMEQTDIPSVLAIMRPFIESGKLLTRTEEQLSRDLADYIVYELDGGVHACAALHFYDDGQAEIAAVAVDENYAHMGIGPKLMDNLIDQAGQADATSIFIMTTQTADWFEQLGFVEDTIESLPAERQKLWTPQRNSKVFRLKK</sequence>
<keyword evidence="4" id="KW-0808">Transferase</keyword>
<comment type="similarity">
    <text evidence="2">Belongs to the acetyltransferase family. ArgA subfamily.</text>
</comment>
<dbReference type="AlphaFoldDB" id="A0A1I3MPN7"/>
<accession>A0A1I3MPN7</accession>
<dbReference type="InterPro" id="IPR000182">
    <property type="entry name" value="GNAT_dom"/>
</dbReference>
<evidence type="ECO:0000256" key="6">
    <source>
        <dbReference type="ARBA" id="ARBA00048372"/>
    </source>
</evidence>
<gene>
    <name evidence="8" type="ORF">SAMN04487775_11029</name>
</gene>
<dbReference type="PANTHER" id="PTHR30602">
    <property type="entry name" value="AMINO-ACID ACETYLTRANSFERASE"/>
    <property type="match status" value="1"/>
</dbReference>
<evidence type="ECO:0000259" key="7">
    <source>
        <dbReference type="PROSITE" id="PS51186"/>
    </source>
</evidence>
<comment type="catalytic activity">
    <reaction evidence="6">
        <text>L-glutamate + acetyl-CoA = N-acetyl-L-glutamate + CoA + H(+)</text>
        <dbReference type="Rhea" id="RHEA:24292"/>
        <dbReference type="ChEBI" id="CHEBI:15378"/>
        <dbReference type="ChEBI" id="CHEBI:29985"/>
        <dbReference type="ChEBI" id="CHEBI:44337"/>
        <dbReference type="ChEBI" id="CHEBI:57287"/>
        <dbReference type="ChEBI" id="CHEBI:57288"/>
        <dbReference type="EC" id="2.3.1.1"/>
    </reaction>
</comment>
<comment type="pathway">
    <text evidence="1">Amino-acid biosynthesis; L-arginine biosynthesis; N(2)-acetyl-L-ornithine from L-glutamate: step 1/4.</text>
</comment>
<dbReference type="NCBIfam" id="TIGR01890">
    <property type="entry name" value="N-Ac-Glu-synth"/>
    <property type="match status" value="1"/>
</dbReference>
<dbReference type="HAMAP" id="MF_01105">
    <property type="entry name" value="N_acetyl_glu_synth"/>
    <property type="match status" value="1"/>
</dbReference>
<evidence type="ECO:0000256" key="2">
    <source>
        <dbReference type="ARBA" id="ARBA00009145"/>
    </source>
</evidence>
<protein>
    <recommendedName>
        <fullName evidence="3">amino-acid N-acetyltransferase</fullName>
        <ecNumber evidence="3">2.3.1.1</ecNumber>
    </recommendedName>
</protein>
<feature type="domain" description="N-acetyltransferase" evidence="7">
    <location>
        <begin position="292"/>
        <end position="437"/>
    </location>
</feature>
<dbReference type="OrthoDB" id="9802238at2"/>
<dbReference type="CDD" id="cd04301">
    <property type="entry name" value="NAT_SF"/>
    <property type="match status" value="1"/>
</dbReference>
<evidence type="ECO:0000256" key="4">
    <source>
        <dbReference type="ARBA" id="ARBA00022679"/>
    </source>
</evidence>
<dbReference type="PANTHER" id="PTHR30602:SF12">
    <property type="entry name" value="AMINO-ACID ACETYLTRANSFERASE NAGS1, CHLOROPLASTIC-RELATED"/>
    <property type="match status" value="1"/>
</dbReference>
<dbReference type="Proteomes" id="UP000182737">
    <property type="component" value="Unassembled WGS sequence"/>
</dbReference>
<dbReference type="PIRSF" id="PIRSF000423">
    <property type="entry name" value="ArgA"/>
    <property type="match status" value="1"/>
</dbReference>
<dbReference type="Gene3D" id="3.40.1160.10">
    <property type="entry name" value="Acetylglutamate kinase-like"/>
    <property type="match status" value="1"/>
</dbReference>
<dbReference type="InterPro" id="IPR016181">
    <property type="entry name" value="Acyl_CoA_acyltransferase"/>
</dbReference>
<dbReference type="RefSeq" id="WP_074933094.1">
    <property type="nucleotide sequence ID" value="NZ_FORI01000010.1"/>
</dbReference>
<dbReference type="EMBL" id="FORI01000010">
    <property type="protein sequence ID" value="SFI98891.1"/>
    <property type="molecule type" value="Genomic_DNA"/>
</dbReference>
<dbReference type="SUPFAM" id="SSF55729">
    <property type="entry name" value="Acyl-CoA N-acyltransferases (Nat)"/>
    <property type="match status" value="1"/>
</dbReference>
<dbReference type="InterPro" id="IPR010167">
    <property type="entry name" value="NH2A_AcTrfase"/>
</dbReference>
<dbReference type="GO" id="GO:0005737">
    <property type="term" value="C:cytoplasm"/>
    <property type="evidence" value="ECO:0007669"/>
    <property type="project" value="InterPro"/>
</dbReference>
<dbReference type="EC" id="2.3.1.1" evidence="3"/>
<organism evidence="8 9">
    <name type="scientific">Treponema bryantii</name>
    <dbReference type="NCBI Taxonomy" id="163"/>
    <lineage>
        <taxon>Bacteria</taxon>
        <taxon>Pseudomonadati</taxon>
        <taxon>Spirochaetota</taxon>
        <taxon>Spirochaetia</taxon>
        <taxon>Spirochaetales</taxon>
        <taxon>Treponemataceae</taxon>
        <taxon>Treponema</taxon>
    </lineage>
</organism>
<dbReference type="InterPro" id="IPR036393">
    <property type="entry name" value="AceGlu_kinase-like_sf"/>
</dbReference>
<evidence type="ECO:0000313" key="9">
    <source>
        <dbReference type="Proteomes" id="UP000182737"/>
    </source>
</evidence>
<proteinExistence type="inferred from homology"/>
<dbReference type="PROSITE" id="PS51186">
    <property type="entry name" value="GNAT"/>
    <property type="match status" value="1"/>
</dbReference>
<dbReference type="GO" id="GO:0004042">
    <property type="term" value="F:L-glutamate N-acetyltransferase activity"/>
    <property type="evidence" value="ECO:0007669"/>
    <property type="project" value="InterPro"/>
</dbReference>
<dbReference type="Gene3D" id="3.40.630.30">
    <property type="match status" value="1"/>
</dbReference>
<dbReference type="InterPro" id="IPR001048">
    <property type="entry name" value="Asp/Glu/Uridylate_kinase"/>
</dbReference>
<evidence type="ECO:0000256" key="3">
    <source>
        <dbReference type="ARBA" id="ARBA00012697"/>
    </source>
</evidence>
<keyword evidence="9" id="KW-1185">Reference proteome</keyword>
<evidence type="ECO:0000256" key="5">
    <source>
        <dbReference type="ARBA" id="ARBA00023315"/>
    </source>
</evidence>
<dbReference type="SUPFAM" id="SSF53633">
    <property type="entry name" value="Carbamate kinase-like"/>
    <property type="match status" value="1"/>
</dbReference>